<dbReference type="RefSeq" id="XP_050555618.1">
    <property type="nucleotide sequence ID" value="XM_050699661.1"/>
</dbReference>
<dbReference type="InterPro" id="IPR048840">
    <property type="entry name" value="PolA_pol_NTPase"/>
</dbReference>
<evidence type="ECO:0000256" key="4">
    <source>
        <dbReference type="ARBA" id="ARBA00022664"/>
    </source>
</evidence>
<dbReference type="InterPro" id="IPR043519">
    <property type="entry name" value="NT_sf"/>
</dbReference>
<dbReference type="Gene3D" id="3.30.70.590">
    <property type="entry name" value="Poly(A) polymerase predicted RNA binding domain"/>
    <property type="match status" value="1"/>
</dbReference>
<feature type="binding site" evidence="14">
    <location>
        <position position="94"/>
    </location>
    <ligand>
        <name>Mg(2+)</name>
        <dbReference type="ChEBI" id="CHEBI:18420"/>
        <label>2</label>
        <note>catalytic</note>
    </ligand>
</feature>
<dbReference type="PANTHER" id="PTHR10682:SF10">
    <property type="entry name" value="POLYNUCLEOTIDE ADENYLYLTRANSFERASE"/>
    <property type="match status" value="1"/>
</dbReference>
<dbReference type="GeneID" id="118276551"/>
<feature type="binding site" evidence="13">
    <location>
        <begin position="92"/>
        <end position="94"/>
    </location>
    <ligand>
        <name>ATP</name>
        <dbReference type="ChEBI" id="CHEBI:30616"/>
    </ligand>
</feature>
<dbReference type="GO" id="GO:0005634">
    <property type="term" value="C:nucleus"/>
    <property type="evidence" value="ECO:0007669"/>
    <property type="project" value="UniProtKB-SubCell"/>
</dbReference>
<name>A0A9R0DYL8_SPOFR</name>
<dbReference type="Gene3D" id="3.30.460.10">
    <property type="entry name" value="Beta Polymerase, domain 2"/>
    <property type="match status" value="1"/>
</dbReference>
<keyword evidence="10 12" id="KW-0539">Nucleus</keyword>
<comment type="function">
    <text evidence="12">Polymerase that creates the 3'-poly(A) tail of mRNA's.</text>
</comment>
<feature type="binding site" evidence="13">
    <location>
        <begin position="77"/>
        <end position="79"/>
    </location>
    <ligand>
        <name>ATP</name>
        <dbReference type="ChEBI" id="CHEBI:30616"/>
    </ligand>
</feature>
<dbReference type="SUPFAM" id="SSF55003">
    <property type="entry name" value="PAP/Archaeal CCA-adding enzyme, C-terminal domain"/>
    <property type="match status" value="1"/>
</dbReference>
<keyword evidence="8 12" id="KW-0067">ATP-binding</keyword>
<dbReference type="GO" id="GO:1990817">
    <property type="term" value="F:poly(A) RNA polymerase activity"/>
    <property type="evidence" value="ECO:0007669"/>
    <property type="project" value="UniProtKB-UniRule"/>
</dbReference>
<comment type="similarity">
    <text evidence="3 12">Belongs to the poly(A) polymerase family.</text>
</comment>
<feature type="domain" description="Poly(A) polymerase RNA-binding" evidence="16">
    <location>
        <begin position="338"/>
        <end position="402"/>
    </location>
</feature>
<feature type="binding site" evidence="13">
    <location>
        <position position="216"/>
    </location>
    <ligand>
        <name>ATP</name>
        <dbReference type="ChEBI" id="CHEBI:30616"/>
    </ligand>
</feature>
<dbReference type="InterPro" id="IPR014492">
    <property type="entry name" value="PolyA_polymerase"/>
</dbReference>
<gene>
    <name evidence="20" type="primary">LOC118276551</name>
</gene>
<evidence type="ECO:0000256" key="1">
    <source>
        <dbReference type="ARBA" id="ARBA00001936"/>
    </source>
</evidence>
<feature type="domain" description="Poly(A) polymerase central" evidence="17">
    <location>
        <begin position="198"/>
        <end position="335"/>
    </location>
</feature>
<evidence type="ECO:0000256" key="15">
    <source>
        <dbReference type="SAM" id="MobiDB-lite"/>
    </source>
</evidence>
<dbReference type="GO" id="GO:0046872">
    <property type="term" value="F:metal ion binding"/>
    <property type="evidence" value="ECO:0007669"/>
    <property type="project" value="UniProtKB-KW"/>
</dbReference>
<dbReference type="GO" id="GO:0006397">
    <property type="term" value="P:mRNA processing"/>
    <property type="evidence" value="ECO:0007669"/>
    <property type="project" value="UniProtKB-KW"/>
</dbReference>
<dbReference type="Pfam" id="PF20750">
    <property type="entry name" value="PAP_NTPase"/>
    <property type="match status" value="1"/>
</dbReference>
<keyword evidence="5 12" id="KW-0808">Transferase</keyword>
<dbReference type="AlphaFoldDB" id="A0A9R0DYL8"/>
<evidence type="ECO:0000259" key="18">
    <source>
        <dbReference type="Pfam" id="PF20750"/>
    </source>
</evidence>
<dbReference type="InterPro" id="IPR007012">
    <property type="entry name" value="PolA_pol_cen_dom"/>
</dbReference>
<evidence type="ECO:0000256" key="11">
    <source>
        <dbReference type="ARBA" id="ARBA00048830"/>
    </source>
</evidence>
<evidence type="ECO:0000259" key="17">
    <source>
        <dbReference type="Pfam" id="PF04928"/>
    </source>
</evidence>
<evidence type="ECO:0000313" key="19">
    <source>
        <dbReference type="Proteomes" id="UP000829999"/>
    </source>
</evidence>
<feature type="region of interest" description="Disordered" evidence="15">
    <location>
        <begin position="476"/>
        <end position="509"/>
    </location>
</feature>
<dbReference type="Proteomes" id="UP000829999">
    <property type="component" value="Chromosome 17"/>
</dbReference>
<evidence type="ECO:0000256" key="10">
    <source>
        <dbReference type="ARBA" id="ARBA00023242"/>
    </source>
</evidence>
<feature type="domain" description="Poly(A) polymerase nucleotidyltransferase" evidence="18">
    <location>
        <begin position="7"/>
        <end position="193"/>
    </location>
</feature>
<sequence>MSNQGASAKNLELKKSNSLEKCLIPYGVLETRRDTERRLMVLGTLHQVWRQWVREESLRKGLSVLEAESVGGNVFPFGSYRLGVHFGGHNADIDAVCVAPRHIERSDFFGSFYDMLQGHPKVTHLRTTENDGVPLIRLKFDGVRLNLPFARLDLSAVPESVDLRDTATMKNLDPMCERSLHGCRVTDEILRLVPNFRNFRLTLRAIKLWAKRRRVYSKVMGFIGFETLAMLVAYTCLQYPDALPATLVHTFFRTFSEWKWPQPVVISPPTTDSLSPFIQDPTTDSFKLDPSIMPVYPEFNTCGSTRAVVMKELKLGLAITNDVWQDKCEWDALFKAPKFFSCYKQYVVVDVSSASPDDQFLCSEFVETKIRSFIETLDSIPYLTAVHANPTCYDSVLQNTNNATWFIGLAFDEARPDFNLSPEIRRFSTTLNYEAFQLNLLQKGMRTEVRLLQRHELHQYTPTDFWRYSSVLNDNSSNPPATRKRRKRTKRRSQTSLTNGNSCKKQKTSAPATIKLQINISILPLPSTDRS</sequence>
<keyword evidence="4 12" id="KW-0507">mRNA processing</keyword>
<feature type="binding site" evidence="14">
    <location>
        <position position="94"/>
    </location>
    <ligand>
        <name>Mg(2+)</name>
        <dbReference type="ChEBI" id="CHEBI:18420"/>
        <label>1</label>
        <note>catalytic</note>
    </ligand>
</feature>
<dbReference type="Pfam" id="PF04928">
    <property type="entry name" value="PAP_central"/>
    <property type="match status" value="1"/>
</dbReference>
<keyword evidence="19" id="KW-1185">Reference proteome</keyword>
<feature type="compositionally biased region" description="Basic residues" evidence="15">
    <location>
        <begin position="482"/>
        <end position="493"/>
    </location>
</feature>
<proteinExistence type="inferred from homology"/>
<evidence type="ECO:0000256" key="5">
    <source>
        <dbReference type="ARBA" id="ARBA00022679"/>
    </source>
</evidence>
<keyword evidence="6 14" id="KW-0479">Metal-binding</keyword>
<feature type="compositionally biased region" description="Polar residues" evidence="15">
    <location>
        <begin position="494"/>
        <end position="509"/>
    </location>
</feature>
<organism evidence="19 20">
    <name type="scientific">Spodoptera frugiperda</name>
    <name type="common">Fall armyworm</name>
    <dbReference type="NCBI Taxonomy" id="7108"/>
    <lineage>
        <taxon>Eukaryota</taxon>
        <taxon>Metazoa</taxon>
        <taxon>Ecdysozoa</taxon>
        <taxon>Arthropoda</taxon>
        <taxon>Hexapoda</taxon>
        <taxon>Insecta</taxon>
        <taxon>Pterygota</taxon>
        <taxon>Neoptera</taxon>
        <taxon>Endopterygota</taxon>
        <taxon>Lepidoptera</taxon>
        <taxon>Glossata</taxon>
        <taxon>Ditrysia</taxon>
        <taxon>Noctuoidea</taxon>
        <taxon>Noctuidae</taxon>
        <taxon>Amphipyrinae</taxon>
        <taxon>Spodoptera</taxon>
    </lineage>
</organism>
<evidence type="ECO:0000256" key="6">
    <source>
        <dbReference type="ARBA" id="ARBA00022723"/>
    </source>
</evidence>
<comment type="subcellular location">
    <subcellularLocation>
        <location evidence="2 12">Nucleus</location>
    </subcellularLocation>
</comment>
<dbReference type="InterPro" id="IPR011068">
    <property type="entry name" value="NuclTrfase_I-like_C"/>
</dbReference>
<feature type="binding site" evidence="13">
    <location>
        <position position="207"/>
    </location>
    <ligand>
        <name>ATP</name>
        <dbReference type="ChEBI" id="CHEBI:30616"/>
    </ligand>
</feature>
<dbReference type="Gene3D" id="1.10.1410.10">
    <property type="match status" value="1"/>
</dbReference>
<dbReference type="Pfam" id="PF04926">
    <property type="entry name" value="PAP_RNA-bind"/>
    <property type="match status" value="1"/>
</dbReference>
<dbReference type="SUPFAM" id="SSF81631">
    <property type="entry name" value="PAP/OAS1 substrate-binding domain"/>
    <property type="match status" value="1"/>
</dbReference>
<evidence type="ECO:0000256" key="3">
    <source>
        <dbReference type="ARBA" id="ARBA00010912"/>
    </source>
</evidence>
<protein>
    <recommendedName>
        <fullName evidence="12">Poly(A) polymerase</fullName>
        <ecNumber evidence="12">2.7.7.19</ecNumber>
    </recommendedName>
</protein>
<dbReference type="PANTHER" id="PTHR10682">
    <property type="entry name" value="POLY A POLYMERASE"/>
    <property type="match status" value="1"/>
</dbReference>
<comment type="cofactor">
    <cofactor evidence="1">
        <name>Mn(2+)</name>
        <dbReference type="ChEBI" id="CHEBI:29035"/>
    </cofactor>
</comment>
<keyword evidence="7 12" id="KW-0547">Nucleotide-binding</keyword>
<dbReference type="FunFam" id="3.30.460.10:FF:000002">
    <property type="entry name" value="Poly(A) polymerase alpha, putative"/>
    <property type="match status" value="1"/>
</dbReference>
<accession>A0A9R0DYL8</accession>
<feature type="binding site" evidence="14">
    <location>
        <position position="92"/>
    </location>
    <ligand>
        <name>Mg(2+)</name>
        <dbReference type="ChEBI" id="CHEBI:18420"/>
        <label>1</label>
        <note>catalytic</note>
    </ligand>
</feature>
<dbReference type="OrthoDB" id="412748at2759"/>
<dbReference type="GO" id="GO:0031123">
    <property type="term" value="P:RNA 3'-end processing"/>
    <property type="evidence" value="ECO:0007669"/>
    <property type="project" value="InterPro"/>
</dbReference>
<reference evidence="20" key="1">
    <citation type="submission" date="2025-08" db="UniProtKB">
        <authorList>
            <consortium name="RefSeq"/>
        </authorList>
    </citation>
    <scope>IDENTIFICATION</scope>
    <source>
        <tissue evidence="20">Whole larval tissue</tissue>
    </source>
</reference>
<dbReference type="InterPro" id="IPR007010">
    <property type="entry name" value="PolA_pol_RNA-bd_dom"/>
</dbReference>
<evidence type="ECO:0000256" key="2">
    <source>
        <dbReference type="ARBA" id="ARBA00004123"/>
    </source>
</evidence>
<dbReference type="EC" id="2.7.7.19" evidence="12"/>
<evidence type="ECO:0000256" key="7">
    <source>
        <dbReference type="ARBA" id="ARBA00022741"/>
    </source>
</evidence>
<evidence type="ECO:0000259" key="16">
    <source>
        <dbReference type="Pfam" id="PF04926"/>
    </source>
</evidence>
<dbReference type="SUPFAM" id="SSF81301">
    <property type="entry name" value="Nucleotidyltransferase"/>
    <property type="match status" value="1"/>
</dbReference>
<evidence type="ECO:0000313" key="20">
    <source>
        <dbReference type="RefSeq" id="XP_050555618.1"/>
    </source>
</evidence>
<dbReference type="PIRSF" id="PIRSF018425">
    <property type="entry name" value="PolyA_polymerase"/>
    <property type="match status" value="1"/>
</dbReference>
<evidence type="ECO:0000256" key="9">
    <source>
        <dbReference type="ARBA" id="ARBA00022842"/>
    </source>
</evidence>
<dbReference type="GO" id="GO:0005524">
    <property type="term" value="F:ATP binding"/>
    <property type="evidence" value="ECO:0007669"/>
    <property type="project" value="UniProtKB-UniRule"/>
</dbReference>
<keyword evidence="9 14" id="KW-0460">Magnesium</keyword>
<comment type="cofactor">
    <cofactor evidence="14">
        <name>Mg(2+)</name>
        <dbReference type="ChEBI" id="CHEBI:18420"/>
    </cofactor>
    <text evidence="14">Binds 2 magnesium ions. Also active with manganese.</text>
</comment>
<evidence type="ECO:0000256" key="14">
    <source>
        <dbReference type="PIRSR" id="PIRSR018425-2"/>
    </source>
</evidence>
<evidence type="ECO:0000256" key="13">
    <source>
        <dbReference type="PIRSR" id="PIRSR018425-1"/>
    </source>
</evidence>
<comment type="catalytic activity">
    <reaction evidence="11 12">
        <text>RNA(n) + ATP = RNA(n)-3'-adenine ribonucleotide + diphosphate</text>
        <dbReference type="Rhea" id="RHEA:11332"/>
        <dbReference type="Rhea" id="RHEA-COMP:14527"/>
        <dbReference type="Rhea" id="RHEA-COMP:17347"/>
        <dbReference type="ChEBI" id="CHEBI:30616"/>
        <dbReference type="ChEBI" id="CHEBI:33019"/>
        <dbReference type="ChEBI" id="CHEBI:140395"/>
        <dbReference type="ChEBI" id="CHEBI:173115"/>
        <dbReference type="EC" id="2.7.7.19"/>
    </reaction>
</comment>
<dbReference type="GO" id="GO:0003723">
    <property type="term" value="F:RNA binding"/>
    <property type="evidence" value="ECO:0007669"/>
    <property type="project" value="UniProtKB-UniRule"/>
</dbReference>
<dbReference type="CDD" id="cd05402">
    <property type="entry name" value="NT_PAP_TUTase"/>
    <property type="match status" value="1"/>
</dbReference>
<evidence type="ECO:0000256" key="8">
    <source>
        <dbReference type="ARBA" id="ARBA00022840"/>
    </source>
</evidence>
<evidence type="ECO:0000256" key="12">
    <source>
        <dbReference type="PIRNR" id="PIRNR018425"/>
    </source>
</evidence>
<feature type="binding site" evidence="14">
    <location>
        <position position="92"/>
    </location>
    <ligand>
        <name>Mg(2+)</name>
        <dbReference type="ChEBI" id="CHEBI:18420"/>
        <label>2</label>
        <note>catalytic</note>
    </ligand>
</feature>